<sequence>MTHSSGPPRPRSSAGTCSPPSSTAGASTWSRSSTALLGERFSGGLEERVLGWSRHHLYGSDTADGWAPPALSFLTSNVVIRIRDSDPPFYVHSKHVNTVHNKQHVVHTRRRAPYKLLQSSIVKADTPRFVMDKKKLVNLFGIKNTRIEFTEGEQRSANYTSNCKPLIQPPFRGYFDLVMKAHEEFSVGGSRGEVINNLNYTTYLYGVCNPFSTVVQMTEERKQRGKQRFLEPLFFSSINLINYDINTNQFFTSMTINSQRLAPGGVNDLGKNLYPIYSLLELDLKLNWFCCTMGLFLEGFLNTPNKVVILWYNELYYLNHPAMNERGTGDWIPYRNFMLRHCASCINGFSMAFGQRLNQFIQKNCEFIHLVSALLDEPEEPYLAAIQSYGDFLVTTGKYRSFTELLCMLGQCLGPEAIHKRSATETAVRHGRGELRWCHGECFRVGKEVTDILSEKIGSYLNQLDGPEEVGGE</sequence>
<feature type="compositionally biased region" description="Polar residues" evidence="1">
    <location>
        <begin position="14"/>
        <end position="29"/>
    </location>
</feature>
<evidence type="ECO:0000313" key="2">
    <source>
        <dbReference type="EMBL" id="DBA59377.1"/>
    </source>
</evidence>
<organism evidence="2">
    <name type="scientific">Latid herpesvirus 1</name>
    <dbReference type="NCBI Taxonomy" id="3096545"/>
    <lineage>
        <taxon>Viruses</taxon>
        <taxon>Duplodnaviria</taxon>
        <taxon>Heunggongvirae</taxon>
        <taxon>Peploviricota</taxon>
        <taxon>Herviviricetes</taxon>
        <taxon>Herpesvirales</taxon>
    </lineage>
</organism>
<accession>A0AB33V978</accession>
<name>A0AB33V978_9VIRU</name>
<dbReference type="EMBL" id="BK064844">
    <property type="protein sequence ID" value="DBA59377.1"/>
    <property type="molecule type" value="Genomic_DNA"/>
</dbReference>
<evidence type="ECO:0000256" key="1">
    <source>
        <dbReference type="SAM" id="MobiDB-lite"/>
    </source>
</evidence>
<reference evidence="2" key="1">
    <citation type="submission" date="2023-06" db="EMBL/GenBank/DDBJ databases">
        <authorList>
            <person name="Mercer L.K."/>
            <person name="Harding E.F."/>
            <person name="Sridhar T."/>
            <person name="White P.A."/>
        </authorList>
    </citation>
    <scope>NUCLEOTIDE SEQUENCE</scope>
</reference>
<protein>
    <submittedName>
        <fullName evidence="2">ORF34</fullName>
    </submittedName>
</protein>
<reference evidence="2" key="2">
    <citation type="journal article" date="2024" name="Virology">
        <title>Novel viruses discovered in metatranscriptomic analysis of farmed barramundi in Asia and Australia.</title>
        <authorList>
            <person name="Mercer L.K."/>
            <person name="Harding E.F."/>
            <person name="Sridhar T."/>
            <person name="White P.A."/>
        </authorList>
    </citation>
    <scope>NUCLEOTIDE SEQUENCE</scope>
</reference>
<proteinExistence type="predicted"/>
<feature type="region of interest" description="Disordered" evidence="1">
    <location>
        <begin position="1"/>
        <end position="29"/>
    </location>
</feature>